<proteinExistence type="predicted"/>
<dbReference type="AlphaFoldDB" id="A0A4Q8LAA0"/>
<dbReference type="RefSeq" id="WP_130551030.1">
    <property type="nucleotide sequence ID" value="NZ_SHLZ01000012.1"/>
</dbReference>
<name>A0A4Q8LAA0_9GAMM</name>
<gene>
    <name evidence="1" type="ORF">EA660_08005</name>
</gene>
<organism evidence="1 2">
    <name type="scientific">Pseudoxanthomonas winnipegensis</name>
    <dbReference type="NCBI Taxonomy" id="2480810"/>
    <lineage>
        <taxon>Bacteria</taxon>
        <taxon>Pseudomonadati</taxon>
        <taxon>Pseudomonadota</taxon>
        <taxon>Gammaproteobacteria</taxon>
        <taxon>Lysobacterales</taxon>
        <taxon>Lysobacteraceae</taxon>
        <taxon>Pseudoxanthomonas</taxon>
    </lineage>
</organism>
<comment type="caution">
    <text evidence="1">The sequence shown here is derived from an EMBL/GenBank/DDBJ whole genome shotgun (WGS) entry which is preliminary data.</text>
</comment>
<evidence type="ECO:0008006" key="3">
    <source>
        <dbReference type="Google" id="ProtNLM"/>
    </source>
</evidence>
<dbReference type="Proteomes" id="UP000292627">
    <property type="component" value="Unassembled WGS sequence"/>
</dbReference>
<dbReference type="Pfam" id="PF04883">
    <property type="entry name" value="HK97-gp10_like"/>
    <property type="match status" value="1"/>
</dbReference>
<dbReference type="InterPro" id="IPR010064">
    <property type="entry name" value="HK97-gp10_tail"/>
</dbReference>
<dbReference type="EMBL" id="SHMC01000003">
    <property type="protein sequence ID" value="TAA25395.1"/>
    <property type="molecule type" value="Genomic_DNA"/>
</dbReference>
<evidence type="ECO:0000313" key="1">
    <source>
        <dbReference type="EMBL" id="TAA25395.1"/>
    </source>
</evidence>
<accession>A0A4Q8LAA0</accession>
<sequence length="133" mass="14998">MPDFDAQILGLAELESALMELSDRGVKNALRTGLRAGAAVVRDEARARVRKRSGKLRRAIRTRERADDQGWMRFAVEVPRSAFYGKFGEYGTSKMAAWPFLRPAAEVKTEAAASRMRDRLAEAIEAEMRKARR</sequence>
<dbReference type="NCBIfam" id="TIGR01725">
    <property type="entry name" value="phge_HK97_gp10"/>
    <property type="match status" value="1"/>
</dbReference>
<evidence type="ECO:0000313" key="2">
    <source>
        <dbReference type="Proteomes" id="UP000292627"/>
    </source>
</evidence>
<reference evidence="1 2" key="1">
    <citation type="submission" date="2019-02" db="EMBL/GenBank/DDBJ databases">
        <title>WGS of Pseudoxanthomonas species novum from clinical isolates.</title>
        <authorList>
            <person name="Bernier A.-M."/>
            <person name="Bernard K."/>
            <person name="Vachon A."/>
        </authorList>
    </citation>
    <scope>NUCLEOTIDE SEQUENCE [LARGE SCALE GENOMIC DNA]</scope>
    <source>
        <strain evidence="1 2">NML171200</strain>
    </source>
</reference>
<dbReference type="OrthoDB" id="5736381at2"/>
<protein>
    <recommendedName>
        <fullName evidence="3">HK97 gp10 family phage protein</fullName>
    </recommendedName>
</protein>